<name>A0A1G6N1A4_9BACT</name>
<dbReference type="PANTHER" id="PTHR43032:SF2">
    <property type="entry name" value="BLL0505 PROTEIN"/>
    <property type="match status" value="1"/>
</dbReference>
<dbReference type="Pfam" id="PF00174">
    <property type="entry name" value="Oxidored_molyb"/>
    <property type="match status" value="1"/>
</dbReference>
<dbReference type="InterPro" id="IPR000572">
    <property type="entry name" value="OxRdtase_Mopterin-bd_dom"/>
</dbReference>
<keyword evidence="3" id="KW-1185">Reference proteome</keyword>
<dbReference type="InterPro" id="IPR036374">
    <property type="entry name" value="OxRdtase_Mopterin-bd_sf"/>
</dbReference>
<dbReference type="EMBL" id="FMYU01000007">
    <property type="protein sequence ID" value="SDC60996.1"/>
    <property type="molecule type" value="Genomic_DNA"/>
</dbReference>
<reference evidence="3" key="1">
    <citation type="submission" date="2016-10" db="EMBL/GenBank/DDBJ databases">
        <authorList>
            <person name="Varghese N."/>
            <person name="Submissions S."/>
        </authorList>
    </citation>
    <scope>NUCLEOTIDE SEQUENCE [LARGE SCALE GENOMIC DNA]</scope>
    <source>
        <strain evidence="3">DSM 8415</strain>
    </source>
</reference>
<feature type="domain" description="Oxidoreductase molybdopterin-binding" evidence="1">
    <location>
        <begin position="36"/>
        <end position="159"/>
    </location>
</feature>
<protein>
    <submittedName>
        <fullName evidence="2">Oxidoreductase molybdopterin binding domain-containing protein</fullName>
    </submittedName>
</protein>
<evidence type="ECO:0000313" key="3">
    <source>
        <dbReference type="Proteomes" id="UP000199411"/>
    </source>
</evidence>
<dbReference type="PANTHER" id="PTHR43032">
    <property type="entry name" value="PROTEIN-METHIONINE-SULFOXIDE REDUCTASE"/>
    <property type="match status" value="1"/>
</dbReference>
<sequence>MPLPKGQYLIKDFIDITIEKNIPELNELEIIYKDIKKTLSYNELLNLIDTKVILDMHCVDGWSVANNEFEGISINTIAYLVNAVNFKYIALQSSGGYKSFVFNDDSIINSFICLKINGKPLSKPRGYPMRFVAPNLYAYKWVKYLEKIEFTDDKPYGYWEDRGYSQKARVNLQERFEKN</sequence>
<dbReference type="Gene3D" id="3.90.420.10">
    <property type="entry name" value="Oxidoreductase, molybdopterin-binding domain"/>
    <property type="match status" value="1"/>
</dbReference>
<dbReference type="RefSeq" id="WP_084323684.1">
    <property type="nucleotide sequence ID" value="NZ_FMYU01000007.1"/>
</dbReference>
<accession>A0A1G6N1A4</accession>
<proteinExistence type="predicted"/>
<dbReference type="SUPFAM" id="SSF56524">
    <property type="entry name" value="Oxidoreductase molybdopterin-binding domain"/>
    <property type="match status" value="1"/>
</dbReference>
<organism evidence="2 3">
    <name type="scientific">Desulfurella multipotens</name>
    <dbReference type="NCBI Taxonomy" id="79269"/>
    <lineage>
        <taxon>Bacteria</taxon>
        <taxon>Pseudomonadati</taxon>
        <taxon>Campylobacterota</taxon>
        <taxon>Desulfurellia</taxon>
        <taxon>Desulfurellales</taxon>
        <taxon>Desulfurellaceae</taxon>
        <taxon>Desulfurella</taxon>
    </lineage>
</organism>
<dbReference type="AlphaFoldDB" id="A0A1G6N1A4"/>
<evidence type="ECO:0000313" key="2">
    <source>
        <dbReference type="EMBL" id="SDC60996.1"/>
    </source>
</evidence>
<evidence type="ECO:0000259" key="1">
    <source>
        <dbReference type="Pfam" id="PF00174"/>
    </source>
</evidence>
<gene>
    <name evidence="2" type="ORF">SAMN05660835_01071</name>
</gene>
<dbReference type="Proteomes" id="UP000199411">
    <property type="component" value="Unassembled WGS sequence"/>
</dbReference>
<dbReference type="OrthoDB" id="9778777at2"/>